<feature type="region of interest" description="Disordered" evidence="1">
    <location>
        <begin position="1"/>
        <end position="20"/>
    </location>
</feature>
<reference evidence="2" key="1">
    <citation type="submission" date="2022-10" db="EMBL/GenBank/DDBJ databases">
        <authorList>
            <person name="Chen Y."/>
            <person name="Dougan E. K."/>
            <person name="Chan C."/>
            <person name="Rhodes N."/>
            <person name="Thang M."/>
        </authorList>
    </citation>
    <scope>NUCLEOTIDE SEQUENCE</scope>
</reference>
<evidence type="ECO:0000313" key="4">
    <source>
        <dbReference type="Proteomes" id="UP001152797"/>
    </source>
</evidence>
<evidence type="ECO:0000256" key="1">
    <source>
        <dbReference type="SAM" id="MobiDB-lite"/>
    </source>
</evidence>
<dbReference type="EMBL" id="CAMXCT020005068">
    <property type="protein sequence ID" value="CAL1164643.1"/>
    <property type="molecule type" value="Genomic_DNA"/>
</dbReference>
<feature type="region of interest" description="Disordered" evidence="1">
    <location>
        <begin position="99"/>
        <end position="119"/>
    </location>
</feature>
<dbReference type="Proteomes" id="UP001152797">
    <property type="component" value="Unassembled WGS sequence"/>
</dbReference>
<dbReference type="AlphaFoldDB" id="A0A9P1DMB0"/>
<name>A0A9P1DMB0_9DINO</name>
<reference evidence="3 4" key="2">
    <citation type="submission" date="2024-05" db="EMBL/GenBank/DDBJ databases">
        <authorList>
            <person name="Chen Y."/>
            <person name="Shah S."/>
            <person name="Dougan E. K."/>
            <person name="Thang M."/>
            <person name="Chan C."/>
        </authorList>
    </citation>
    <scope>NUCLEOTIDE SEQUENCE [LARGE SCALE GENOMIC DNA]</scope>
</reference>
<dbReference type="EMBL" id="CAMXCT010005068">
    <property type="protein sequence ID" value="CAI4011268.1"/>
    <property type="molecule type" value="Genomic_DNA"/>
</dbReference>
<proteinExistence type="predicted"/>
<evidence type="ECO:0000313" key="2">
    <source>
        <dbReference type="EMBL" id="CAI4011268.1"/>
    </source>
</evidence>
<accession>A0A9P1DMB0</accession>
<keyword evidence="4" id="KW-1185">Reference proteome</keyword>
<feature type="compositionally biased region" description="Basic and acidic residues" evidence="1">
    <location>
        <begin position="105"/>
        <end position="119"/>
    </location>
</feature>
<dbReference type="EMBL" id="CAMXCT030005068">
    <property type="protein sequence ID" value="CAL4798580.1"/>
    <property type="molecule type" value="Genomic_DNA"/>
</dbReference>
<organism evidence="2">
    <name type="scientific">Cladocopium goreaui</name>
    <dbReference type="NCBI Taxonomy" id="2562237"/>
    <lineage>
        <taxon>Eukaryota</taxon>
        <taxon>Sar</taxon>
        <taxon>Alveolata</taxon>
        <taxon>Dinophyceae</taxon>
        <taxon>Suessiales</taxon>
        <taxon>Symbiodiniaceae</taxon>
        <taxon>Cladocopium</taxon>
    </lineage>
</organism>
<sequence>MSKFTEPPRNCSATFSRSNSLSRTLLPPLRKGSAIRVGAEMVTMSLPVEPSHRWSLPALQQRRNHFRRNAEPLMLEKLESAPPPPTLDSVDLWELLHLPSSLPDPESRRHTRGLHETLG</sequence>
<evidence type="ECO:0000313" key="3">
    <source>
        <dbReference type="EMBL" id="CAL4798580.1"/>
    </source>
</evidence>
<gene>
    <name evidence="2" type="ORF">C1SCF055_LOCUS36447</name>
</gene>
<feature type="compositionally biased region" description="Polar residues" evidence="1">
    <location>
        <begin position="11"/>
        <end position="20"/>
    </location>
</feature>
<comment type="caution">
    <text evidence="2">The sequence shown here is derived from an EMBL/GenBank/DDBJ whole genome shotgun (WGS) entry which is preliminary data.</text>
</comment>
<protein>
    <submittedName>
        <fullName evidence="2">Uncharacterized protein</fullName>
    </submittedName>
</protein>